<keyword evidence="10" id="KW-1185">Reference proteome</keyword>
<evidence type="ECO:0000256" key="6">
    <source>
        <dbReference type="ARBA" id="ARBA00034125"/>
    </source>
</evidence>
<dbReference type="OrthoDB" id="9813917at2"/>
<dbReference type="AlphaFoldDB" id="A0A1C7I569"/>
<evidence type="ECO:0000313" key="9">
    <source>
        <dbReference type="EMBL" id="ANU74741.1"/>
    </source>
</evidence>
<keyword evidence="4 7" id="KW-1133">Transmembrane helix</keyword>
<dbReference type="PANTHER" id="PTHR34390:SF2">
    <property type="entry name" value="SUCCINATE TRANSPORTER SUBUNIT YJJP-RELATED"/>
    <property type="match status" value="1"/>
</dbReference>
<organism evidence="9 10">
    <name type="scientific">Blautia pseudococcoides</name>
    <dbReference type="NCBI Taxonomy" id="1796616"/>
    <lineage>
        <taxon>Bacteria</taxon>
        <taxon>Bacillati</taxon>
        <taxon>Bacillota</taxon>
        <taxon>Clostridia</taxon>
        <taxon>Lachnospirales</taxon>
        <taxon>Lachnospiraceae</taxon>
        <taxon>Blautia</taxon>
    </lineage>
</organism>
<dbReference type="PANTHER" id="PTHR34390">
    <property type="entry name" value="UPF0442 PROTEIN YJJB-RELATED"/>
    <property type="match status" value="1"/>
</dbReference>
<reference evidence="9" key="1">
    <citation type="submission" date="2017-04" db="EMBL/GenBank/DDBJ databases">
        <title>Complete Genome Sequences of Twelve Strains of a Stable Defined Moderately Diverse Mouse Microbiota 2 (sDMDMm2).</title>
        <authorList>
            <person name="Uchimura Y."/>
            <person name="Wyss M."/>
            <person name="Brugiroux S."/>
            <person name="Limenitakis J.P."/>
            <person name="Stecher B."/>
            <person name="McCoy K.D."/>
            <person name="Macpherson A.J."/>
        </authorList>
    </citation>
    <scope>NUCLEOTIDE SEQUENCE</scope>
    <source>
        <strain evidence="9">YL58</strain>
    </source>
</reference>
<evidence type="ECO:0000256" key="3">
    <source>
        <dbReference type="ARBA" id="ARBA00022692"/>
    </source>
</evidence>
<feature type="transmembrane region" description="Helical" evidence="7">
    <location>
        <begin position="195"/>
        <end position="213"/>
    </location>
</feature>
<evidence type="ECO:0000259" key="8">
    <source>
        <dbReference type="Pfam" id="PF06738"/>
    </source>
</evidence>
<dbReference type="STRING" id="1796616.A4V09_02570"/>
<dbReference type="EMBL" id="CP015405">
    <property type="protein sequence ID" value="ANU74741.1"/>
    <property type="molecule type" value="Genomic_DNA"/>
</dbReference>
<feature type="transmembrane region" description="Helical" evidence="7">
    <location>
        <begin position="171"/>
        <end position="189"/>
    </location>
</feature>
<evidence type="ECO:0000256" key="4">
    <source>
        <dbReference type="ARBA" id="ARBA00022989"/>
    </source>
</evidence>
<dbReference type="KEGG" id="byl:A4V09_02570"/>
<comment type="subcellular location">
    <subcellularLocation>
        <location evidence="1">Cell membrane</location>
        <topology evidence="1">Multi-pass membrane protein</topology>
    </subcellularLocation>
</comment>
<dbReference type="GO" id="GO:0005886">
    <property type="term" value="C:plasma membrane"/>
    <property type="evidence" value="ECO:0007669"/>
    <property type="project" value="UniProtKB-SubCell"/>
</dbReference>
<feature type="transmembrane region" description="Helical" evidence="7">
    <location>
        <begin position="234"/>
        <end position="252"/>
    </location>
</feature>
<keyword evidence="2" id="KW-1003">Cell membrane</keyword>
<evidence type="ECO:0000256" key="2">
    <source>
        <dbReference type="ARBA" id="ARBA00022475"/>
    </source>
</evidence>
<keyword evidence="3 7" id="KW-0812">Transmembrane</keyword>
<dbReference type="InterPro" id="IPR050539">
    <property type="entry name" value="ThrE_Dicarb/AminoAcid_Exp"/>
</dbReference>
<dbReference type="GO" id="GO:0015744">
    <property type="term" value="P:succinate transport"/>
    <property type="evidence" value="ECO:0007669"/>
    <property type="project" value="TreeGrafter"/>
</dbReference>
<gene>
    <name evidence="9" type="ORF">A4V09_02570</name>
</gene>
<dbReference type="InterPro" id="IPR010619">
    <property type="entry name" value="ThrE-like_N"/>
</dbReference>
<feature type="domain" description="Threonine/serine exporter-like N-terminal" evidence="8">
    <location>
        <begin position="10"/>
        <end position="251"/>
    </location>
</feature>
<evidence type="ECO:0000313" key="10">
    <source>
        <dbReference type="Proteomes" id="UP000092574"/>
    </source>
</evidence>
<comment type="similarity">
    <text evidence="6">Belongs to the ThrE exporter (TC 2.A.79) family.</text>
</comment>
<dbReference type="GO" id="GO:0022857">
    <property type="term" value="F:transmembrane transporter activity"/>
    <property type="evidence" value="ECO:0007669"/>
    <property type="project" value="InterPro"/>
</dbReference>
<dbReference type="RefSeq" id="WP_065540967.1">
    <property type="nucleotide sequence ID" value="NZ_CP015405.2"/>
</dbReference>
<dbReference type="Proteomes" id="UP000092574">
    <property type="component" value="Chromosome"/>
</dbReference>
<evidence type="ECO:0000256" key="7">
    <source>
        <dbReference type="SAM" id="Phobius"/>
    </source>
</evidence>
<proteinExistence type="inferred from homology"/>
<keyword evidence="5 7" id="KW-0472">Membrane</keyword>
<sequence>MESRDKQILDLAMEAGKTLLDAGAEIFRAEETIQRIAKAYGIEKSSAFVMSTGIFLTAESKGQDIYAQVKHIPINSARLNRVAAVNQLSREIVEGRYTVEEAWEQLEAIKQMPGKRDFTRILASGVGSASFCYVLGGGIWDAAAAFLSGFLLYVLLVALEKREKRTSKIVLNLMGGFWGSFLAVVFYRLGVGENYGSILVGSIMPLVPGVSFVNSIRDFADGDYIGGGVRMLDTLLVALGIALGVGLMYMLYYKVIGGILL</sequence>
<feature type="transmembrane region" description="Helical" evidence="7">
    <location>
        <begin position="142"/>
        <end position="159"/>
    </location>
</feature>
<accession>A0A1C7I569</accession>
<evidence type="ECO:0000256" key="5">
    <source>
        <dbReference type="ARBA" id="ARBA00023136"/>
    </source>
</evidence>
<name>A0A1C7I569_9FIRM</name>
<dbReference type="Pfam" id="PF06738">
    <property type="entry name" value="ThrE"/>
    <property type="match status" value="1"/>
</dbReference>
<protein>
    <recommendedName>
        <fullName evidence="8">Threonine/serine exporter-like N-terminal domain-containing protein</fullName>
    </recommendedName>
</protein>
<evidence type="ECO:0000256" key="1">
    <source>
        <dbReference type="ARBA" id="ARBA00004651"/>
    </source>
</evidence>